<dbReference type="Gene3D" id="3.40.50.1820">
    <property type="entry name" value="alpha/beta hydrolase"/>
    <property type="match status" value="1"/>
</dbReference>
<dbReference type="GO" id="GO:0016020">
    <property type="term" value="C:membrane"/>
    <property type="evidence" value="ECO:0007669"/>
    <property type="project" value="TreeGrafter"/>
</dbReference>
<evidence type="ECO:0000256" key="2">
    <source>
        <dbReference type="SAM" id="SignalP"/>
    </source>
</evidence>
<feature type="signal peptide" evidence="2">
    <location>
        <begin position="1"/>
        <end position="19"/>
    </location>
</feature>
<dbReference type="EMBL" id="JAULSU010000004">
    <property type="protein sequence ID" value="KAK0620440.1"/>
    <property type="molecule type" value="Genomic_DNA"/>
</dbReference>
<feature type="chain" id="PRO_5041316876" evidence="2">
    <location>
        <begin position="20"/>
        <end position="378"/>
    </location>
</feature>
<dbReference type="Pfam" id="PF12697">
    <property type="entry name" value="Abhydrolase_6"/>
    <property type="match status" value="1"/>
</dbReference>
<dbReference type="AlphaFoldDB" id="A0AA39WRV1"/>
<dbReference type="InterPro" id="IPR050266">
    <property type="entry name" value="AB_hydrolase_sf"/>
</dbReference>
<dbReference type="InterPro" id="IPR000073">
    <property type="entry name" value="AB_hydrolase_1"/>
</dbReference>
<reference evidence="4" key="1">
    <citation type="submission" date="2023-06" db="EMBL/GenBank/DDBJ databases">
        <title>Genome-scale phylogeny and comparative genomics of the fungal order Sordariales.</title>
        <authorList>
            <consortium name="Lawrence Berkeley National Laboratory"/>
            <person name="Hensen N."/>
            <person name="Bonometti L."/>
            <person name="Westerberg I."/>
            <person name="Brannstrom I.O."/>
            <person name="Guillou S."/>
            <person name="Cros-Aarteil S."/>
            <person name="Calhoun S."/>
            <person name="Haridas S."/>
            <person name="Kuo A."/>
            <person name="Mondo S."/>
            <person name="Pangilinan J."/>
            <person name="Riley R."/>
            <person name="Labutti K."/>
            <person name="Andreopoulos B."/>
            <person name="Lipzen A."/>
            <person name="Chen C."/>
            <person name="Yanf M."/>
            <person name="Daum C."/>
            <person name="Ng V."/>
            <person name="Clum A."/>
            <person name="Steindorff A."/>
            <person name="Ohm R."/>
            <person name="Martin F."/>
            <person name="Silar P."/>
            <person name="Natvig D."/>
            <person name="Lalanne C."/>
            <person name="Gautier V."/>
            <person name="Ament-Velasquez S.L."/>
            <person name="Kruys A."/>
            <person name="Hutchinson M.I."/>
            <person name="Powell A.J."/>
            <person name="Barry K."/>
            <person name="Miller A.N."/>
            <person name="Grigoriev I.V."/>
            <person name="Debuchy R."/>
            <person name="Gladieux P."/>
            <person name="Thoren M.H."/>
            <person name="Johannesson H."/>
        </authorList>
    </citation>
    <scope>NUCLEOTIDE SEQUENCE</scope>
    <source>
        <strain evidence="4">CBS 606.72</strain>
    </source>
</reference>
<accession>A0AA39WRV1</accession>
<dbReference type="InterPro" id="IPR029058">
    <property type="entry name" value="AB_hydrolase_fold"/>
</dbReference>
<keyword evidence="1 4" id="KW-0378">Hydrolase</keyword>
<dbReference type="PANTHER" id="PTHR43798">
    <property type="entry name" value="MONOACYLGLYCEROL LIPASE"/>
    <property type="match status" value="1"/>
</dbReference>
<name>A0AA39WRV1_9PEZI</name>
<dbReference type="Proteomes" id="UP001175000">
    <property type="component" value="Unassembled WGS sequence"/>
</dbReference>
<keyword evidence="2" id="KW-0732">Signal</keyword>
<evidence type="ECO:0000313" key="5">
    <source>
        <dbReference type="Proteomes" id="UP001175000"/>
    </source>
</evidence>
<feature type="domain" description="AB hydrolase-1" evidence="3">
    <location>
        <begin position="105"/>
        <end position="358"/>
    </location>
</feature>
<organism evidence="4 5">
    <name type="scientific">Immersiella caudata</name>
    <dbReference type="NCBI Taxonomy" id="314043"/>
    <lineage>
        <taxon>Eukaryota</taxon>
        <taxon>Fungi</taxon>
        <taxon>Dikarya</taxon>
        <taxon>Ascomycota</taxon>
        <taxon>Pezizomycotina</taxon>
        <taxon>Sordariomycetes</taxon>
        <taxon>Sordariomycetidae</taxon>
        <taxon>Sordariales</taxon>
        <taxon>Lasiosphaeriaceae</taxon>
        <taxon>Immersiella</taxon>
    </lineage>
</organism>
<dbReference type="GO" id="GO:0016787">
    <property type="term" value="F:hydrolase activity"/>
    <property type="evidence" value="ECO:0007669"/>
    <property type="project" value="UniProtKB-KW"/>
</dbReference>
<proteinExistence type="predicted"/>
<sequence length="378" mass="40814">MRPTIHILLAAALTGAAHPTKDFKVCQDYTIPLKITSNNLAFNFPKFQNNFDVADFVDTITSRDATTAASVVSSKRQNVTANYSISATFCKPAKQGKKNTVLIATHGLNFDRSYWDPDLDKAEYSFVDWAVGQGYPIFYYDRLGVGKSSEVSGYVAQLANQVAVAKELAKLAKAGQYVADLGKPDAVVLVGHSFGSHVSLVTVAESPQLVDGVVLTGFSLNSTYLNLDGFIEAVALRVAAEQQPGRWGKLDTGYLTPVDLYANVGSFFKAPDYSHEVAKYADSVKTPFAVTELVNDNNVPSPPFAFKGPAMIISGKYDFIFCDSDCDDVLENPGRQAFANSRAFTAVSYPGAGHGLNLHLNAAGSFKEITDFLRANGL</sequence>
<evidence type="ECO:0000256" key="1">
    <source>
        <dbReference type="ARBA" id="ARBA00022801"/>
    </source>
</evidence>
<keyword evidence="5" id="KW-1185">Reference proteome</keyword>
<evidence type="ECO:0000259" key="3">
    <source>
        <dbReference type="Pfam" id="PF12697"/>
    </source>
</evidence>
<dbReference type="SUPFAM" id="SSF53474">
    <property type="entry name" value="alpha/beta-Hydrolases"/>
    <property type="match status" value="1"/>
</dbReference>
<dbReference type="PANTHER" id="PTHR43798:SF31">
    <property type="entry name" value="AB HYDROLASE SUPERFAMILY PROTEIN YCLE"/>
    <property type="match status" value="1"/>
</dbReference>
<protein>
    <submittedName>
        <fullName evidence="4">Alpha/Beta hydrolase protein</fullName>
    </submittedName>
</protein>
<gene>
    <name evidence="4" type="ORF">B0T14DRAFT_604032</name>
</gene>
<evidence type="ECO:0000313" key="4">
    <source>
        <dbReference type="EMBL" id="KAK0620440.1"/>
    </source>
</evidence>
<comment type="caution">
    <text evidence="4">The sequence shown here is derived from an EMBL/GenBank/DDBJ whole genome shotgun (WGS) entry which is preliminary data.</text>
</comment>